<proteinExistence type="predicted"/>
<dbReference type="GO" id="GO:0043171">
    <property type="term" value="P:peptide catabolic process"/>
    <property type="evidence" value="ECO:0007669"/>
    <property type="project" value="TreeGrafter"/>
</dbReference>
<keyword evidence="1" id="KW-1133">Transmembrane helix</keyword>
<accession>A0A4R4JXF0</accession>
<evidence type="ECO:0000313" key="3">
    <source>
        <dbReference type="Proteomes" id="UP000295706"/>
    </source>
</evidence>
<feature type="transmembrane region" description="Helical" evidence="1">
    <location>
        <begin position="488"/>
        <end position="506"/>
    </location>
</feature>
<dbReference type="SUPFAM" id="SSF55486">
    <property type="entry name" value="Metalloproteases ('zincins'), catalytic domain"/>
    <property type="match status" value="1"/>
</dbReference>
<keyword evidence="3" id="KW-1185">Reference proteome</keyword>
<evidence type="ECO:0000256" key="1">
    <source>
        <dbReference type="SAM" id="Phobius"/>
    </source>
</evidence>
<keyword evidence="1" id="KW-0812">Transmembrane</keyword>
<dbReference type="GO" id="GO:0042277">
    <property type="term" value="F:peptide binding"/>
    <property type="evidence" value="ECO:0007669"/>
    <property type="project" value="TreeGrafter"/>
</dbReference>
<feature type="transmembrane region" description="Helical" evidence="1">
    <location>
        <begin position="174"/>
        <end position="193"/>
    </location>
</feature>
<dbReference type="GO" id="GO:0070006">
    <property type="term" value="F:metalloaminopeptidase activity"/>
    <property type="evidence" value="ECO:0007669"/>
    <property type="project" value="TreeGrafter"/>
</dbReference>
<feature type="transmembrane region" description="Helical" evidence="1">
    <location>
        <begin position="236"/>
        <end position="256"/>
    </location>
</feature>
<organism evidence="2 3">
    <name type="scientific">Arundinibacter roseus</name>
    <dbReference type="NCBI Taxonomy" id="2070510"/>
    <lineage>
        <taxon>Bacteria</taxon>
        <taxon>Pseudomonadati</taxon>
        <taxon>Bacteroidota</taxon>
        <taxon>Cytophagia</taxon>
        <taxon>Cytophagales</taxon>
        <taxon>Spirosomataceae</taxon>
        <taxon>Arundinibacter</taxon>
    </lineage>
</organism>
<feature type="transmembrane region" description="Helical" evidence="1">
    <location>
        <begin position="534"/>
        <end position="556"/>
    </location>
</feature>
<dbReference type="GO" id="GO:0005737">
    <property type="term" value="C:cytoplasm"/>
    <property type="evidence" value="ECO:0007669"/>
    <property type="project" value="TreeGrafter"/>
</dbReference>
<dbReference type="EMBL" id="SMJU01000020">
    <property type="protein sequence ID" value="TDB59547.1"/>
    <property type="molecule type" value="Genomic_DNA"/>
</dbReference>
<dbReference type="GO" id="GO:0005615">
    <property type="term" value="C:extracellular space"/>
    <property type="evidence" value="ECO:0007669"/>
    <property type="project" value="TreeGrafter"/>
</dbReference>
<keyword evidence="1" id="KW-0472">Membrane</keyword>
<dbReference type="Proteomes" id="UP000295706">
    <property type="component" value="Unassembled WGS sequence"/>
</dbReference>
<dbReference type="InterPro" id="IPR050344">
    <property type="entry name" value="Peptidase_M1_aminopeptidases"/>
</dbReference>
<feature type="transmembrane region" description="Helical" evidence="1">
    <location>
        <begin position="145"/>
        <end position="167"/>
    </location>
</feature>
<dbReference type="GO" id="GO:0008270">
    <property type="term" value="F:zinc ion binding"/>
    <property type="evidence" value="ECO:0007669"/>
    <property type="project" value="TreeGrafter"/>
</dbReference>
<feature type="transmembrane region" description="Helical" evidence="1">
    <location>
        <begin position="420"/>
        <end position="440"/>
    </location>
</feature>
<dbReference type="RefSeq" id="WP_132121953.1">
    <property type="nucleotide sequence ID" value="NZ_SMJU01000020.1"/>
</dbReference>
<name>A0A4R4JXF0_9BACT</name>
<dbReference type="OrthoDB" id="100605at2"/>
<feature type="transmembrane region" description="Helical" evidence="1">
    <location>
        <begin position="50"/>
        <end position="76"/>
    </location>
</feature>
<protein>
    <recommendedName>
        <fullName evidence="4">ABC transporter permease</fullName>
    </recommendedName>
</protein>
<dbReference type="PANTHER" id="PTHR11533">
    <property type="entry name" value="PROTEASE M1 ZINC METALLOPROTEASE"/>
    <property type="match status" value="1"/>
</dbReference>
<comment type="caution">
    <text evidence="2">The sequence shown here is derived from an EMBL/GenBank/DDBJ whole genome shotgun (WGS) entry which is preliminary data.</text>
</comment>
<sequence length="1192" mass="134500">MILWKIFRYELVYLKGRISTWLYLATLLAFTILMNVVTTPGDGVYPNNTFHITAITVIGGLIWLVIGAAVAGQAAARDVQMRMHPLIYSTPVRKLDYLGGRFLAAFVLNAGLVLALPAGLLLSFYVPGMNQEELQPFRPLVYLSVYSLISLPTVFVATAIQFSFAALSRQVHSGYLASLLLAVFPQLIALAVVKLPGNWDLLKVLDPIGVAGIVGSELQTWTPTQKNTRLISLEGIFLWNRLLWVAVAVGSLWLTYHRFSFAQPVSSRWGSGFKKCPNVQDKIAAQTPPFASKVNFIPQTQRNFGTETHIHQTLMIARASFATLARHPLGLTLVGAMALGSALFGSKIMNELGIPLHPTTQQVLGYLTAPVSSINTPWVVIPLLMMYLTGLLVWQERDAGLSDLADAAPIPEWALFTGKFLGLGLLLFFWMALLMTGGIGMQLGLGYQKLEIPLYVKTLFGIQLVDYLLFTMLVYVVQLLVNQKEIGYLVGVLAFCFMAFPSHFGIEHPMLIFGADPGWWYTDMRGFGQTPGPWLWFKVYWLAWAFLLAIVARLLWPRGREQSLKNRLRFAKYRFRGSTGRLAILGGGLLLTVGSFIFYNTNLLNEYLSSSDNMERKAEYERRYGRYLHRPQPQLTATRLHVELYPEWQQAQIRATYTLVNKGSVSIDSIHIGGAVGIAFSEVKFNRPAVAVLIDKKLNHHIYALEQPLRPADSLHVNFVVRYKEQGFRPRGIEALVVDNGTYFTNYDLLPTIGYQRYREINDAVLRKKYQLTKRPSLPSLDDQDARKRPFITDQTTFEAIIGTAKDEVAIAPGKLHQSWSKGNRRYFHYKTDASIGSEYSILSGKYQVRESKYKGVAIRIYHHPSHAHHIEKILQSAVASLGYYTEQFGAYPYEYLTIAERAGLGGGATADAGIIYYGEQYSLMNPDQRPGGFDLPYYIMVHEMAHQWWGMARLTPAYLEGAGVLIEGLAVYSGMQVLEKNYGDGHLRQYVNFLHSSYEMPRSLASASLLRANEDFLYYRKGGIAMHALAKYMGKQKVNGALRRLLHKRTSGVLPLPNTLDLYRELQNVTPDSLNYLLDDLFKTNTYWRLKTNHFSSQPTKTGQWLVTMQVQAQKVIVDGTGRQKEVPMNDWLEIGMYEEGKGLNQPIYLQMHRIRSGEQTIRVTLPRKPERGGIDPNHLMIDLRPDDNIR</sequence>
<evidence type="ECO:0000313" key="2">
    <source>
        <dbReference type="EMBL" id="TDB59547.1"/>
    </source>
</evidence>
<feature type="transmembrane region" description="Helical" evidence="1">
    <location>
        <begin position="577"/>
        <end position="599"/>
    </location>
</feature>
<gene>
    <name evidence="2" type="ORF">EZE20_22360</name>
</gene>
<reference evidence="2 3" key="1">
    <citation type="submission" date="2019-02" db="EMBL/GenBank/DDBJ databases">
        <title>Arundinibacter roseus gen. nov., sp. nov., a new member of the family Cytophagaceae.</title>
        <authorList>
            <person name="Szuroczki S."/>
            <person name="Khayer B."/>
            <person name="Sproer C."/>
            <person name="Toumi M."/>
            <person name="Szabo A."/>
            <person name="Felfoldi T."/>
            <person name="Schumann P."/>
            <person name="Toth E."/>
        </authorList>
    </citation>
    <scope>NUCLEOTIDE SEQUENCE [LARGE SCALE GENOMIC DNA]</scope>
    <source>
        <strain evidence="2 3">DMA-k-7a</strain>
    </source>
</reference>
<feature type="transmembrane region" description="Helical" evidence="1">
    <location>
        <begin position="460"/>
        <end position="481"/>
    </location>
</feature>
<evidence type="ECO:0008006" key="4">
    <source>
        <dbReference type="Google" id="ProtNLM"/>
    </source>
</evidence>
<feature type="transmembrane region" description="Helical" evidence="1">
    <location>
        <begin position="376"/>
        <end position="394"/>
    </location>
</feature>
<feature type="transmembrane region" description="Helical" evidence="1">
    <location>
        <begin position="21"/>
        <end position="38"/>
    </location>
</feature>
<dbReference type="Gene3D" id="1.10.390.10">
    <property type="entry name" value="Neutral Protease Domain 2"/>
    <property type="match status" value="1"/>
</dbReference>
<dbReference type="PANTHER" id="PTHR11533:SF174">
    <property type="entry name" value="PUROMYCIN-SENSITIVE AMINOPEPTIDASE-RELATED"/>
    <property type="match status" value="1"/>
</dbReference>
<feature type="transmembrane region" description="Helical" evidence="1">
    <location>
        <begin position="102"/>
        <end position="125"/>
    </location>
</feature>
<dbReference type="InterPro" id="IPR027268">
    <property type="entry name" value="Peptidase_M4/M1_CTD_sf"/>
</dbReference>
<dbReference type="GO" id="GO:0016020">
    <property type="term" value="C:membrane"/>
    <property type="evidence" value="ECO:0007669"/>
    <property type="project" value="TreeGrafter"/>
</dbReference>
<feature type="transmembrane region" description="Helical" evidence="1">
    <location>
        <begin position="328"/>
        <end position="349"/>
    </location>
</feature>
<dbReference type="AlphaFoldDB" id="A0A4R4JXF0"/>